<dbReference type="PIRSF" id="PIRSF006060">
    <property type="entry name" value="AA_transporter"/>
    <property type="match status" value="1"/>
</dbReference>
<evidence type="ECO:0000256" key="2">
    <source>
        <dbReference type="ARBA" id="ARBA00022692"/>
    </source>
</evidence>
<organism evidence="6 7">
    <name type="scientific">Fluviispira sanaruensis</name>
    <dbReference type="NCBI Taxonomy" id="2493639"/>
    <lineage>
        <taxon>Bacteria</taxon>
        <taxon>Pseudomonadati</taxon>
        <taxon>Bdellovibrionota</taxon>
        <taxon>Oligoflexia</taxon>
        <taxon>Silvanigrellales</taxon>
        <taxon>Silvanigrellaceae</taxon>
        <taxon>Fluviispira</taxon>
    </lineage>
</organism>
<feature type="transmembrane region" description="Helical" evidence="5">
    <location>
        <begin position="423"/>
        <end position="444"/>
    </location>
</feature>
<accession>A0A4P2VMX9</accession>
<dbReference type="GO" id="GO:0022857">
    <property type="term" value="F:transmembrane transporter activity"/>
    <property type="evidence" value="ECO:0007669"/>
    <property type="project" value="InterPro"/>
</dbReference>
<evidence type="ECO:0000256" key="4">
    <source>
        <dbReference type="ARBA" id="ARBA00023136"/>
    </source>
</evidence>
<name>A0A4P2VMX9_FLUSA</name>
<keyword evidence="3 5" id="KW-1133">Transmembrane helix</keyword>
<dbReference type="Gene3D" id="1.20.1740.10">
    <property type="entry name" value="Amino acid/polyamine transporter I"/>
    <property type="match status" value="1"/>
</dbReference>
<feature type="transmembrane region" description="Helical" evidence="5">
    <location>
        <begin position="233"/>
        <end position="258"/>
    </location>
</feature>
<dbReference type="PANTHER" id="PTHR47547">
    <property type="match status" value="1"/>
</dbReference>
<feature type="transmembrane region" description="Helical" evidence="5">
    <location>
        <begin position="278"/>
        <end position="311"/>
    </location>
</feature>
<evidence type="ECO:0000313" key="6">
    <source>
        <dbReference type="EMBL" id="BBH52879.1"/>
    </source>
</evidence>
<reference evidence="6 7" key="1">
    <citation type="submission" date="2018-12" db="EMBL/GenBank/DDBJ databases">
        <title>Rubrispira sanarue gen. nov., sp., nov., a member of the order Silvanigrellales, isolated from a brackish lake in Hamamatsu Japan.</title>
        <authorList>
            <person name="Maejima Y."/>
            <person name="Iino T."/>
            <person name="Muraguchi Y."/>
            <person name="Fukuda K."/>
            <person name="Nojiri H."/>
            <person name="Ohkuma M."/>
            <person name="Moriuchi R."/>
            <person name="Dohra H."/>
            <person name="Kimbara K."/>
            <person name="Shintani M."/>
        </authorList>
    </citation>
    <scope>NUCLEOTIDE SEQUENCE [LARGE SCALE GENOMIC DNA]</scope>
    <source>
        <strain evidence="6 7">RF1110005</strain>
    </source>
</reference>
<feature type="transmembrane region" description="Helical" evidence="5">
    <location>
        <begin position="366"/>
        <end position="386"/>
    </location>
</feature>
<dbReference type="KEGG" id="sbf:JCM31447_13220"/>
<keyword evidence="4 5" id="KW-0472">Membrane</keyword>
<feature type="transmembrane region" description="Helical" evidence="5">
    <location>
        <begin position="82"/>
        <end position="107"/>
    </location>
</feature>
<feature type="transmembrane region" description="Helical" evidence="5">
    <location>
        <begin position="197"/>
        <end position="221"/>
    </location>
</feature>
<dbReference type="InterPro" id="IPR052962">
    <property type="entry name" value="AA_Transporter_AGT"/>
</dbReference>
<dbReference type="AlphaFoldDB" id="A0A4P2VMX9"/>
<dbReference type="InterPro" id="IPR002293">
    <property type="entry name" value="AA/rel_permease1"/>
</dbReference>
<evidence type="ECO:0000256" key="5">
    <source>
        <dbReference type="SAM" id="Phobius"/>
    </source>
</evidence>
<feature type="transmembrane region" description="Helical" evidence="5">
    <location>
        <begin position="127"/>
        <end position="145"/>
    </location>
</feature>
<feature type="transmembrane region" description="Helical" evidence="5">
    <location>
        <begin position="489"/>
        <end position="508"/>
    </location>
</feature>
<evidence type="ECO:0000256" key="3">
    <source>
        <dbReference type="ARBA" id="ARBA00022989"/>
    </source>
</evidence>
<sequence>MELKRGISTWGILFASVSATIGSGWLFGSLYTAKMAGPAAILAWFIGAVAIIIVAMCFAELSTMFPVSGGLSAFPLFTHGTTISFILGWVSWLAFIVIVPIEVLAVIQYAATFIPSLMQKVADSDQLTPSGYIVAFFLTGILLLINITSARIMSKTSFYITIWKLLVPCLLIILFLYKSHHFENLTSHGFAPNGMQGLFASLSVGGIILAYNGFQPGVALAGETKNPQRSIPIAIVGSMVICMFIYCFLQFAFILAVPPENLANGWSALTFAGQEGPFAGLAIIIGLAWFGIILYSDALISPFGSGVIFMAASARASYSMSKSKLMPHFFQLLSKNAVPIPGLLVTFILSLVIFVCFDNWQEMASFYAAAICLCNAVIPVTLFVMRKDFPNLPRPFKIFSYKIFSMLAFYISNMLFYWCGWHIIWKLDIVILIGIVMLATMNYFNKSQLSIDLKASIWLAFYLIAFNIVSYLGSYGIGALNIIANGYDFVWIAVISSISVLLASKYKLANVKAEKLIQETLESIENEKTKLST</sequence>
<dbReference type="PANTHER" id="PTHR47547:SF1">
    <property type="entry name" value="ASPARTATE-PROTON SYMPORTER"/>
    <property type="match status" value="1"/>
</dbReference>
<feature type="transmembrane region" description="Helical" evidence="5">
    <location>
        <begin position="456"/>
        <end position="477"/>
    </location>
</feature>
<keyword evidence="7" id="KW-1185">Reference proteome</keyword>
<dbReference type="Pfam" id="PF13520">
    <property type="entry name" value="AA_permease_2"/>
    <property type="match status" value="1"/>
</dbReference>
<evidence type="ECO:0000256" key="1">
    <source>
        <dbReference type="ARBA" id="ARBA00004141"/>
    </source>
</evidence>
<feature type="transmembrane region" description="Helical" evidence="5">
    <location>
        <begin position="157"/>
        <end position="177"/>
    </location>
</feature>
<dbReference type="EMBL" id="AP019368">
    <property type="protein sequence ID" value="BBH52879.1"/>
    <property type="molecule type" value="Genomic_DNA"/>
</dbReference>
<proteinExistence type="predicted"/>
<dbReference type="GO" id="GO:0016020">
    <property type="term" value="C:membrane"/>
    <property type="evidence" value="ECO:0007669"/>
    <property type="project" value="UniProtKB-SubCell"/>
</dbReference>
<protein>
    <submittedName>
        <fullName evidence="6">APC family permease</fullName>
    </submittedName>
</protein>
<comment type="subcellular location">
    <subcellularLocation>
        <location evidence="1">Membrane</location>
        <topology evidence="1">Multi-pass membrane protein</topology>
    </subcellularLocation>
</comment>
<feature type="transmembrane region" description="Helical" evidence="5">
    <location>
        <begin position="7"/>
        <end position="27"/>
    </location>
</feature>
<keyword evidence="2 5" id="KW-0812">Transmembrane</keyword>
<feature type="transmembrane region" description="Helical" evidence="5">
    <location>
        <begin position="332"/>
        <end position="354"/>
    </location>
</feature>
<feature type="transmembrane region" description="Helical" evidence="5">
    <location>
        <begin position="39"/>
        <end position="61"/>
    </location>
</feature>
<evidence type="ECO:0000313" key="7">
    <source>
        <dbReference type="Proteomes" id="UP000291236"/>
    </source>
</evidence>
<dbReference type="OrthoDB" id="5288717at2"/>
<dbReference type="RefSeq" id="WP_130607734.1">
    <property type="nucleotide sequence ID" value="NZ_AP019368.1"/>
</dbReference>
<dbReference type="Proteomes" id="UP000291236">
    <property type="component" value="Chromosome"/>
</dbReference>
<gene>
    <name evidence="6" type="ORF">JCM31447_13220</name>
</gene>